<sequence length="143" mass="16851">MEEMLDRALASGLWLDLFQNASLHNLVAPILDHNPIVLKLFRQKRVVFKRRFRFKNAWLAEEGLEDVVHRGWNLAHNENLSTKLKNYAEDLDRWGCDLKTKFRHEVVSLKKEMEWLRVLDDSDSVALFNSRKDHLAALLVQED</sequence>
<dbReference type="Proteomes" id="UP000828941">
    <property type="component" value="Chromosome 6"/>
</dbReference>
<dbReference type="EMBL" id="CM039431">
    <property type="protein sequence ID" value="KAI4338335.1"/>
    <property type="molecule type" value="Genomic_DNA"/>
</dbReference>
<evidence type="ECO:0000313" key="2">
    <source>
        <dbReference type="Proteomes" id="UP000828941"/>
    </source>
</evidence>
<evidence type="ECO:0000313" key="1">
    <source>
        <dbReference type="EMBL" id="KAI4338335.1"/>
    </source>
</evidence>
<reference evidence="1 2" key="1">
    <citation type="journal article" date="2022" name="DNA Res.">
        <title>Chromosomal-level genome assembly of the orchid tree Bauhinia variegata (Leguminosae; Cercidoideae) supports the allotetraploid origin hypothesis of Bauhinia.</title>
        <authorList>
            <person name="Zhong Y."/>
            <person name="Chen Y."/>
            <person name="Zheng D."/>
            <person name="Pang J."/>
            <person name="Liu Y."/>
            <person name="Luo S."/>
            <person name="Meng S."/>
            <person name="Qian L."/>
            <person name="Wei D."/>
            <person name="Dai S."/>
            <person name="Zhou R."/>
        </authorList>
    </citation>
    <scope>NUCLEOTIDE SEQUENCE [LARGE SCALE GENOMIC DNA]</scope>
    <source>
        <strain evidence="1">BV-YZ2020</strain>
    </source>
</reference>
<organism evidence="1 2">
    <name type="scientific">Bauhinia variegata</name>
    <name type="common">Purple orchid tree</name>
    <name type="synonym">Phanera variegata</name>
    <dbReference type="NCBI Taxonomy" id="167791"/>
    <lineage>
        <taxon>Eukaryota</taxon>
        <taxon>Viridiplantae</taxon>
        <taxon>Streptophyta</taxon>
        <taxon>Embryophyta</taxon>
        <taxon>Tracheophyta</taxon>
        <taxon>Spermatophyta</taxon>
        <taxon>Magnoliopsida</taxon>
        <taxon>eudicotyledons</taxon>
        <taxon>Gunneridae</taxon>
        <taxon>Pentapetalae</taxon>
        <taxon>rosids</taxon>
        <taxon>fabids</taxon>
        <taxon>Fabales</taxon>
        <taxon>Fabaceae</taxon>
        <taxon>Cercidoideae</taxon>
        <taxon>Cercideae</taxon>
        <taxon>Bauhiniinae</taxon>
        <taxon>Bauhinia</taxon>
    </lineage>
</organism>
<proteinExistence type="predicted"/>
<comment type="caution">
    <text evidence="1">The sequence shown here is derived from an EMBL/GenBank/DDBJ whole genome shotgun (WGS) entry which is preliminary data.</text>
</comment>
<accession>A0ACB9NPC3</accession>
<name>A0ACB9NPC3_BAUVA</name>
<protein>
    <submittedName>
        <fullName evidence="1">Uncharacterized protein</fullName>
    </submittedName>
</protein>
<keyword evidence="2" id="KW-1185">Reference proteome</keyword>
<gene>
    <name evidence="1" type="ORF">L6164_016675</name>
</gene>